<sequence>MPDGRTIEMHYQCDVKGYDVGGTNWKLGKGKPPLSPINSWDAYLALWETWAKANPDLMKELRKGAEANEGYLSDVFASTNISQARALAELLNKGY</sequence>
<dbReference type="Proteomes" id="UP000322144">
    <property type="component" value="Segment"/>
</dbReference>
<reference evidence="1 2" key="1">
    <citation type="submission" date="2019-06" db="EMBL/GenBank/DDBJ databases">
        <title>A distant relative of Phikzvirus genus phages from a therapeutic phage collection.</title>
        <authorList>
            <person name="Hejnowicz M.S."/>
            <person name="Dabrowski K."/>
            <person name="Gawor J."/>
            <person name="Weber-Dabrowska B."/>
            <person name="Gromadka R."/>
            <person name="Lobocka M.B."/>
        </authorList>
    </citation>
    <scope>NUCLEOTIDE SEQUENCE [LARGE SCALE GENOMIC DNA]</scope>
</reference>
<proteinExistence type="predicted"/>
<dbReference type="KEGG" id="vg:77936837"/>
<dbReference type="GeneID" id="77936837"/>
<accession>A0A5C1K7A9</accession>
<keyword evidence="2" id="KW-1185">Reference proteome</keyword>
<organism evidence="1 2">
    <name type="scientific">Pseudomonas phage vB_PaeM_PS119XW</name>
    <dbReference type="NCBI Taxonomy" id="2601632"/>
    <lineage>
        <taxon>Viruses</taxon>
        <taxon>Duplodnaviria</taxon>
        <taxon>Heunggongvirae</taxon>
        <taxon>Uroviricota</taxon>
        <taxon>Caudoviricetes</taxon>
        <taxon>Chimalliviridae</taxon>
        <taxon>Pawinskivirus</taxon>
        <taxon>Pawinskivirus PS119XW</taxon>
    </lineage>
</organism>
<evidence type="ECO:0000313" key="1">
    <source>
        <dbReference type="EMBL" id="QEM41816.1"/>
    </source>
</evidence>
<dbReference type="RefSeq" id="YP_010660827.1">
    <property type="nucleotide sequence ID" value="NC_070882.1"/>
</dbReference>
<protein>
    <submittedName>
        <fullName evidence="1">Uncharacterized protein</fullName>
    </submittedName>
</protein>
<dbReference type="EMBL" id="MN103543">
    <property type="protein sequence ID" value="QEM41816.1"/>
    <property type="molecule type" value="Genomic_DNA"/>
</dbReference>
<name>A0A5C1K7A9_9CAUD</name>
<evidence type="ECO:0000313" key="2">
    <source>
        <dbReference type="Proteomes" id="UP000322144"/>
    </source>
</evidence>